<dbReference type="PANTHER" id="PTHR33603:SF1">
    <property type="entry name" value="RIBOSOMAL RNA LARGE SUBUNIT METHYLTRANSFERASE H"/>
    <property type="match status" value="1"/>
</dbReference>
<dbReference type="InterPro" id="IPR029028">
    <property type="entry name" value="Alpha/beta_knot_MTases"/>
</dbReference>
<dbReference type="CDD" id="cd18081">
    <property type="entry name" value="RlmH-like"/>
    <property type="match status" value="1"/>
</dbReference>
<keyword evidence="5" id="KW-0698">rRNA processing</keyword>
<dbReference type="SUPFAM" id="SSF75217">
    <property type="entry name" value="alpha/beta knot"/>
    <property type="match status" value="1"/>
</dbReference>
<keyword evidence="1 5" id="KW-0489">Methyltransferase</keyword>
<comment type="similarity">
    <text evidence="4 5">Belongs to the RNA methyltransferase RlmH family.</text>
</comment>
<evidence type="ECO:0000256" key="5">
    <source>
        <dbReference type="HAMAP-Rule" id="MF_00658"/>
    </source>
</evidence>
<comment type="subunit">
    <text evidence="5">Homodimer.</text>
</comment>
<keyword evidence="3 5" id="KW-0949">S-adenosyl-L-methionine</keyword>
<dbReference type="Pfam" id="PF02590">
    <property type="entry name" value="SPOUT_MTase"/>
    <property type="match status" value="1"/>
</dbReference>
<dbReference type="HAMAP" id="MF_00658">
    <property type="entry name" value="23SrRNA_methyltr_H"/>
    <property type="match status" value="1"/>
</dbReference>
<protein>
    <recommendedName>
        <fullName evidence="5">Ribosomal RNA large subunit methyltransferase H</fullName>
        <ecNumber evidence="5">2.1.1.177</ecNumber>
    </recommendedName>
    <alternativeName>
        <fullName evidence="5">23S rRNA (pseudouridine1915-N3)-methyltransferase</fullName>
    </alternativeName>
    <alternativeName>
        <fullName evidence="5">23S rRNA m3Psi1915 methyltransferase</fullName>
    </alternativeName>
    <alternativeName>
        <fullName evidence="5">rRNA (pseudouridine-N3-)-methyltransferase RlmH</fullName>
    </alternativeName>
</protein>
<accession>A0ABU5I5M3</accession>
<name>A0ABU5I5M3_9HYPH</name>
<gene>
    <name evidence="5 6" type="primary">rlmH</name>
    <name evidence="6" type="ORF">U0C82_13260</name>
</gene>
<evidence type="ECO:0000313" key="7">
    <source>
        <dbReference type="Proteomes" id="UP001294412"/>
    </source>
</evidence>
<dbReference type="Gene3D" id="3.40.1280.10">
    <property type="match status" value="1"/>
</dbReference>
<comment type="subcellular location">
    <subcellularLocation>
        <location evidence="5">Cytoplasm</location>
    </subcellularLocation>
</comment>
<keyword evidence="5" id="KW-0963">Cytoplasm</keyword>
<dbReference type="InterPro" id="IPR003742">
    <property type="entry name" value="RlmH-like"/>
</dbReference>
<sequence>MRIAIAAIGKMKRGPEQDLFERYVDRMKKAGPQIGLEWRSLSEFPESREASSEARKRDEAARLRAVLEDGTISIVLDERGKTLSSEEFADALKGWRDAGIRDCTLVIGGPDGHERDLRQAADLTLSLGRLTFPHQIARILIAEQLYRAVTILSGHPYHRS</sequence>
<dbReference type="EC" id="2.1.1.177" evidence="5"/>
<evidence type="ECO:0000256" key="4">
    <source>
        <dbReference type="ARBA" id="ARBA00038303"/>
    </source>
</evidence>
<comment type="caution">
    <text evidence="6">The sequence shown here is derived from an EMBL/GenBank/DDBJ whole genome shotgun (WGS) entry which is preliminary data.</text>
</comment>
<evidence type="ECO:0000313" key="6">
    <source>
        <dbReference type="EMBL" id="MDY8110109.1"/>
    </source>
</evidence>
<dbReference type="PANTHER" id="PTHR33603">
    <property type="entry name" value="METHYLTRANSFERASE"/>
    <property type="match status" value="1"/>
</dbReference>
<feature type="binding site" evidence="5">
    <location>
        <begin position="127"/>
        <end position="132"/>
    </location>
    <ligand>
        <name>S-adenosyl-L-methionine</name>
        <dbReference type="ChEBI" id="CHEBI:59789"/>
    </ligand>
</feature>
<comment type="function">
    <text evidence="5">Specifically methylates the pseudouridine at position 1915 (m3Psi1915) in 23S rRNA.</text>
</comment>
<evidence type="ECO:0000256" key="1">
    <source>
        <dbReference type="ARBA" id="ARBA00022603"/>
    </source>
</evidence>
<evidence type="ECO:0000256" key="2">
    <source>
        <dbReference type="ARBA" id="ARBA00022679"/>
    </source>
</evidence>
<keyword evidence="7" id="KW-1185">Reference proteome</keyword>
<proteinExistence type="inferred from homology"/>
<evidence type="ECO:0000256" key="3">
    <source>
        <dbReference type="ARBA" id="ARBA00022691"/>
    </source>
</evidence>
<dbReference type="InterPro" id="IPR029026">
    <property type="entry name" value="tRNA_m1G_MTases_N"/>
</dbReference>
<dbReference type="NCBIfam" id="NF000989">
    <property type="entry name" value="PRK00103.2-3"/>
    <property type="match status" value="1"/>
</dbReference>
<dbReference type="RefSeq" id="WP_322187635.1">
    <property type="nucleotide sequence ID" value="NZ_JAXLPB010000004.1"/>
</dbReference>
<dbReference type="Proteomes" id="UP001294412">
    <property type="component" value="Unassembled WGS sequence"/>
</dbReference>
<reference evidence="6 7" key="1">
    <citation type="submission" date="2023-12" db="EMBL/GenBank/DDBJ databases">
        <title>Description of Novel Strain Fulvimarina sp. 2208YS6-2-32 isolated from Uroteuthis (Photololigo) edulis.</title>
        <authorList>
            <person name="Park J.-S."/>
        </authorList>
    </citation>
    <scope>NUCLEOTIDE SEQUENCE [LARGE SCALE GENOMIC DNA]</scope>
    <source>
        <strain evidence="6 7">2208YS6-2-32</strain>
    </source>
</reference>
<comment type="catalytic activity">
    <reaction evidence="5">
        <text>pseudouridine(1915) in 23S rRNA + S-adenosyl-L-methionine = N(3)-methylpseudouridine(1915) in 23S rRNA + S-adenosyl-L-homocysteine + H(+)</text>
        <dbReference type="Rhea" id="RHEA:42752"/>
        <dbReference type="Rhea" id="RHEA-COMP:10221"/>
        <dbReference type="Rhea" id="RHEA-COMP:10222"/>
        <dbReference type="ChEBI" id="CHEBI:15378"/>
        <dbReference type="ChEBI" id="CHEBI:57856"/>
        <dbReference type="ChEBI" id="CHEBI:59789"/>
        <dbReference type="ChEBI" id="CHEBI:65314"/>
        <dbReference type="ChEBI" id="CHEBI:74486"/>
        <dbReference type="EC" id="2.1.1.177"/>
    </reaction>
</comment>
<feature type="binding site" evidence="5">
    <location>
        <position position="108"/>
    </location>
    <ligand>
        <name>S-adenosyl-L-methionine</name>
        <dbReference type="ChEBI" id="CHEBI:59789"/>
    </ligand>
</feature>
<feature type="binding site" evidence="5">
    <location>
        <position position="76"/>
    </location>
    <ligand>
        <name>S-adenosyl-L-methionine</name>
        <dbReference type="ChEBI" id="CHEBI:59789"/>
    </ligand>
</feature>
<dbReference type="EMBL" id="JAXLPB010000004">
    <property type="protein sequence ID" value="MDY8110109.1"/>
    <property type="molecule type" value="Genomic_DNA"/>
</dbReference>
<keyword evidence="2 5" id="KW-0808">Transferase</keyword>
<dbReference type="PIRSF" id="PIRSF004505">
    <property type="entry name" value="MT_bac"/>
    <property type="match status" value="1"/>
</dbReference>
<organism evidence="6 7">
    <name type="scientific">Fulvimarina uroteuthidis</name>
    <dbReference type="NCBI Taxonomy" id="3098149"/>
    <lineage>
        <taxon>Bacteria</taxon>
        <taxon>Pseudomonadati</taxon>
        <taxon>Pseudomonadota</taxon>
        <taxon>Alphaproteobacteria</taxon>
        <taxon>Hyphomicrobiales</taxon>
        <taxon>Aurantimonadaceae</taxon>
        <taxon>Fulvimarina</taxon>
    </lineage>
</organism>